<dbReference type="Pfam" id="PF26607">
    <property type="entry name" value="DUF8189"/>
    <property type="match status" value="1"/>
</dbReference>
<keyword evidence="3" id="KW-1185">Reference proteome</keyword>
<dbReference type="Proteomes" id="UP000292136">
    <property type="component" value="Unassembled WGS sequence"/>
</dbReference>
<dbReference type="InterPro" id="IPR058502">
    <property type="entry name" value="PLL-like_beta-prop"/>
</dbReference>
<evidence type="ECO:0000259" key="1">
    <source>
        <dbReference type="Pfam" id="PF26607"/>
    </source>
</evidence>
<dbReference type="SUPFAM" id="SSF89372">
    <property type="entry name" value="Fucose-specific lectin"/>
    <property type="match status" value="1"/>
</dbReference>
<dbReference type="PANTHER" id="PTHR35362:SF1">
    <property type="entry name" value="SKICH DOMAIN-CONTAINING PROTEIN"/>
    <property type="match status" value="1"/>
</dbReference>
<proteinExistence type="predicted"/>
<comment type="caution">
    <text evidence="2">The sequence shown here is derived from an EMBL/GenBank/DDBJ whole genome shotgun (WGS) entry which is preliminary data.</text>
</comment>
<reference evidence="2 3" key="1">
    <citation type="submission" date="2019-02" db="EMBL/GenBank/DDBJ databases">
        <title>Genomic Encyclopedia of Type Strains, Phase IV (KMG-IV): sequencing the most valuable type-strain genomes for metagenomic binning, comparative biology and taxonomic classification.</title>
        <authorList>
            <person name="Goeker M."/>
        </authorList>
    </citation>
    <scope>NUCLEOTIDE SEQUENCE [LARGE SCALE GENOMIC DNA]</scope>
    <source>
        <strain evidence="2 3">DSM 21223</strain>
    </source>
</reference>
<name>A0ABY0ISX7_9RHOO</name>
<dbReference type="PANTHER" id="PTHR35362">
    <property type="entry name" value="ANK_REP_REGION DOMAIN-CONTAINING PROTEIN"/>
    <property type="match status" value="1"/>
</dbReference>
<protein>
    <recommendedName>
        <fullName evidence="1">PLL-like beta propeller domain-containing protein</fullName>
    </recommendedName>
</protein>
<evidence type="ECO:0000313" key="2">
    <source>
        <dbReference type="EMBL" id="RZT90669.1"/>
    </source>
</evidence>
<organism evidence="2 3">
    <name type="scientific">Azospira oryzae</name>
    <dbReference type="NCBI Taxonomy" id="146939"/>
    <lineage>
        <taxon>Bacteria</taxon>
        <taxon>Pseudomonadati</taxon>
        <taxon>Pseudomonadota</taxon>
        <taxon>Betaproteobacteria</taxon>
        <taxon>Rhodocyclales</taxon>
        <taxon>Rhodocyclaceae</taxon>
        <taxon>Azospira</taxon>
    </lineage>
</organism>
<feature type="domain" description="PLL-like beta propeller" evidence="1">
    <location>
        <begin position="109"/>
        <end position="208"/>
    </location>
</feature>
<gene>
    <name evidence="2" type="ORF">EV678_1489</name>
</gene>
<dbReference type="EMBL" id="SHKM01000001">
    <property type="protein sequence ID" value="RZT90669.1"/>
    <property type="molecule type" value="Genomic_DNA"/>
</dbReference>
<dbReference type="Gene3D" id="2.120.10.70">
    <property type="entry name" value="Fucose-specific lectin"/>
    <property type="match status" value="1"/>
</dbReference>
<accession>A0ABY0ISX7</accession>
<evidence type="ECO:0000313" key="3">
    <source>
        <dbReference type="Proteomes" id="UP000292136"/>
    </source>
</evidence>
<sequence>MSKTNYIIRNNPNNGPLEAFTIGPNAELWHSWQSPTGPGGWSGWSSLGRPAGVFISQLEVIGNARDSGPLEAFAAGSDGALWHIWQGGGQKDNWSNWESLGSPSPKALITSVEVVENAGKGTLEAFSIATDGALWHNWQSPNGPGGWNGWSSLGQPPGGIAIGQLLVAENAGTSGPLEAFALGSDRALWHIWQGGGQKDNWSNWESLGVP</sequence>